<organism evidence="1 2">
    <name type="scientific">Trifolium medium</name>
    <dbReference type="NCBI Taxonomy" id="97028"/>
    <lineage>
        <taxon>Eukaryota</taxon>
        <taxon>Viridiplantae</taxon>
        <taxon>Streptophyta</taxon>
        <taxon>Embryophyta</taxon>
        <taxon>Tracheophyta</taxon>
        <taxon>Spermatophyta</taxon>
        <taxon>Magnoliopsida</taxon>
        <taxon>eudicotyledons</taxon>
        <taxon>Gunneridae</taxon>
        <taxon>Pentapetalae</taxon>
        <taxon>rosids</taxon>
        <taxon>fabids</taxon>
        <taxon>Fabales</taxon>
        <taxon>Fabaceae</taxon>
        <taxon>Papilionoideae</taxon>
        <taxon>50 kb inversion clade</taxon>
        <taxon>NPAAA clade</taxon>
        <taxon>Hologalegina</taxon>
        <taxon>IRL clade</taxon>
        <taxon>Trifolieae</taxon>
        <taxon>Trifolium</taxon>
    </lineage>
</organism>
<name>A0A392TRQ8_9FABA</name>
<comment type="caution">
    <text evidence="1">The sequence shown here is derived from an EMBL/GenBank/DDBJ whole genome shotgun (WGS) entry which is preliminary data.</text>
</comment>
<feature type="non-terminal residue" evidence="1">
    <location>
        <position position="70"/>
    </location>
</feature>
<evidence type="ECO:0000313" key="2">
    <source>
        <dbReference type="Proteomes" id="UP000265520"/>
    </source>
</evidence>
<keyword evidence="2" id="KW-1185">Reference proteome</keyword>
<dbReference type="Proteomes" id="UP000265520">
    <property type="component" value="Unassembled WGS sequence"/>
</dbReference>
<dbReference type="EMBL" id="LXQA010645193">
    <property type="protein sequence ID" value="MCI63871.1"/>
    <property type="molecule type" value="Genomic_DNA"/>
</dbReference>
<proteinExistence type="predicted"/>
<protein>
    <submittedName>
        <fullName evidence="1">Gag-pol polyprotein</fullName>
    </submittedName>
</protein>
<reference evidence="1 2" key="1">
    <citation type="journal article" date="2018" name="Front. Plant Sci.">
        <title>Red Clover (Trifolium pratense) and Zigzag Clover (T. medium) - A Picture of Genomic Similarities and Differences.</title>
        <authorList>
            <person name="Dluhosova J."/>
            <person name="Istvanek J."/>
            <person name="Nedelnik J."/>
            <person name="Repkova J."/>
        </authorList>
    </citation>
    <scope>NUCLEOTIDE SEQUENCE [LARGE SCALE GENOMIC DNA]</scope>
    <source>
        <strain evidence="2">cv. 10/8</strain>
        <tissue evidence="1">Leaf</tissue>
    </source>
</reference>
<sequence length="70" mass="7835">YPPRNQSGPQGNFERKVVRFDPIPMPYGQILSYLLQKGMVEPKTLAPLVPPYPPYYDANAKCEYHAGAPG</sequence>
<evidence type="ECO:0000313" key="1">
    <source>
        <dbReference type="EMBL" id="MCI63871.1"/>
    </source>
</evidence>
<accession>A0A392TRQ8</accession>
<dbReference type="AlphaFoldDB" id="A0A392TRQ8"/>
<feature type="non-terminal residue" evidence="1">
    <location>
        <position position="1"/>
    </location>
</feature>